<dbReference type="Proteomes" id="UP001203880">
    <property type="component" value="Unassembled WGS sequence"/>
</dbReference>
<keyword evidence="7" id="KW-1185">Reference proteome</keyword>
<comment type="caution">
    <text evidence="6">The sequence shown here is derived from an EMBL/GenBank/DDBJ whole genome shotgun (WGS) entry which is preliminary data.</text>
</comment>
<dbReference type="Gene3D" id="3.40.190.10">
    <property type="entry name" value="Periplasmic binding protein-like II"/>
    <property type="match status" value="2"/>
</dbReference>
<keyword evidence="4" id="KW-0804">Transcription</keyword>
<evidence type="ECO:0000256" key="1">
    <source>
        <dbReference type="ARBA" id="ARBA00009437"/>
    </source>
</evidence>
<dbReference type="Pfam" id="PF00126">
    <property type="entry name" value="HTH_1"/>
    <property type="match status" value="1"/>
</dbReference>
<evidence type="ECO:0000256" key="4">
    <source>
        <dbReference type="ARBA" id="ARBA00023163"/>
    </source>
</evidence>
<dbReference type="CDD" id="cd08417">
    <property type="entry name" value="PBP2_Nitroaromatics_like"/>
    <property type="match status" value="1"/>
</dbReference>
<dbReference type="PRINTS" id="PR00039">
    <property type="entry name" value="HTHLYSR"/>
</dbReference>
<accession>A0ABT0Q6M2</accession>
<evidence type="ECO:0000256" key="3">
    <source>
        <dbReference type="ARBA" id="ARBA00023125"/>
    </source>
</evidence>
<dbReference type="InterPro" id="IPR036388">
    <property type="entry name" value="WH-like_DNA-bd_sf"/>
</dbReference>
<evidence type="ECO:0000259" key="5">
    <source>
        <dbReference type="PROSITE" id="PS50931"/>
    </source>
</evidence>
<sequence length="305" mass="33645">MNDFDFTELDGKVLRCFLTILEESSVSKAADRMGVTQSAMSHTLGKLRRVLGDPLFVRSGQGLIPTERALTLKDPVQGVLDRLKALTDARPFDPQREGMQFAIATNDMPRDLIFPALLRDSLAQGIGLRLDFVPSGVPDADLLRSNRCQLMLTPLPPDTRDLYQKRLLSSPMMVYYDASQRDPPATWEAYCNADHVAVRFADGRSAQVALRGVDQTRIRAPVVTLPHFNAIPPFLRASTLISTDTALMRQGPLAGLDCAPLPFACEPVSIYLVWHERSQADPAHRWLRNRIEAIARGLVGASGAG</sequence>
<evidence type="ECO:0000256" key="2">
    <source>
        <dbReference type="ARBA" id="ARBA00023015"/>
    </source>
</evidence>
<dbReference type="Pfam" id="PF03466">
    <property type="entry name" value="LysR_substrate"/>
    <property type="match status" value="1"/>
</dbReference>
<dbReference type="InterPro" id="IPR037402">
    <property type="entry name" value="YidZ_PBP2"/>
</dbReference>
<protein>
    <submittedName>
        <fullName evidence="6">LysR family transcriptional regulator</fullName>
    </submittedName>
</protein>
<dbReference type="PANTHER" id="PTHR30118:SF6">
    <property type="entry name" value="HTH-TYPE TRANSCRIPTIONAL REGULATOR LEUO"/>
    <property type="match status" value="1"/>
</dbReference>
<dbReference type="Gene3D" id="1.10.10.10">
    <property type="entry name" value="Winged helix-like DNA-binding domain superfamily/Winged helix DNA-binding domain"/>
    <property type="match status" value="1"/>
</dbReference>
<dbReference type="InterPro" id="IPR050389">
    <property type="entry name" value="LysR-type_TF"/>
</dbReference>
<dbReference type="InterPro" id="IPR036390">
    <property type="entry name" value="WH_DNA-bd_sf"/>
</dbReference>
<gene>
    <name evidence="6" type="ORF">M3P21_18290</name>
</gene>
<dbReference type="InterPro" id="IPR000847">
    <property type="entry name" value="LysR_HTH_N"/>
</dbReference>
<evidence type="ECO:0000313" key="6">
    <source>
        <dbReference type="EMBL" id="MCL6285483.1"/>
    </source>
</evidence>
<keyword evidence="3" id="KW-0238">DNA-binding</keyword>
<dbReference type="PANTHER" id="PTHR30118">
    <property type="entry name" value="HTH-TYPE TRANSCRIPTIONAL REGULATOR LEUO-RELATED"/>
    <property type="match status" value="1"/>
</dbReference>
<dbReference type="SUPFAM" id="SSF53850">
    <property type="entry name" value="Periplasmic binding protein-like II"/>
    <property type="match status" value="1"/>
</dbReference>
<feature type="domain" description="HTH lysR-type" evidence="5">
    <location>
        <begin position="9"/>
        <end position="66"/>
    </location>
</feature>
<dbReference type="SUPFAM" id="SSF46785">
    <property type="entry name" value="Winged helix' DNA-binding domain"/>
    <property type="match status" value="1"/>
</dbReference>
<dbReference type="EMBL" id="JAMFMB010000029">
    <property type="protein sequence ID" value="MCL6285483.1"/>
    <property type="molecule type" value="Genomic_DNA"/>
</dbReference>
<dbReference type="RefSeq" id="WP_249712320.1">
    <property type="nucleotide sequence ID" value="NZ_JAMFMB010000029.1"/>
</dbReference>
<organism evidence="6 7">
    <name type="scientific">Ruegeria spongiae</name>
    <dbReference type="NCBI Taxonomy" id="2942209"/>
    <lineage>
        <taxon>Bacteria</taxon>
        <taxon>Pseudomonadati</taxon>
        <taxon>Pseudomonadota</taxon>
        <taxon>Alphaproteobacteria</taxon>
        <taxon>Rhodobacterales</taxon>
        <taxon>Roseobacteraceae</taxon>
        <taxon>Ruegeria</taxon>
    </lineage>
</organism>
<evidence type="ECO:0000313" key="7">
    <source>
        <dbReference type="Proteomes" id="UP001203880"/>
    </source>
</evidence>
<dbReference type="InterPro" id="IPR005119">
    <property type="entry name" value="LysR_subst-bd"/>
</dbReference>
<proteinExistence type="inferred from homology"/>
<keyword evidence="2" id="KW-0805">Transcription regulation</keyword>
<reference evidence="6" key="1">
    <citation type="submission" date="2022-05" db="EMBL/GenBank/DDBJ databases">
        <authorList>
            <person name="Park J.-S."/>
        </authorList>
    </citation>
    <scope>NUCLEOTIDE SEQUENCE</scope>
    <source>
        <strain evidence="6">2012CJ41-6</strain>
    </source>
</reference>
<dbReference type="PROSITE" id="PS50931">
    <property type="entry name" value="HTH_LYSR"/>
    <property type="match status" value="1"/>
</dbReference>
<comment type="similarity">
    <text evidence="1">Belongs to the LysR transcriptional regulatory family.</text>
</comment>
<name>A0ABT0Q6M2_9RHOB</name>